<reference evidence="2 3" key="1">
    <citation type="submission" date="2024-04" db="EMBL/GenBank/DDBJ databases">
        <authorList>
            <consortium name="Genoscope - CEA"/>
            <person name="William W."/>
        </authorList>
    </citation>
    <scope>NUCLEOTIDE SEQUENCE [LARGE SCALE GENOMIC DNA]</scope>
</reference>
<feature type="region of interest" description="Disordered" evidence="1">
    <location>
        <begin position="211"/>
        <end position="257"/>
    </location>
</feature>
<dbReference type="EMBL" id="CAXITT010000227">
    <property type="protein sequence ID" value="CAL1536348.1"/>
    <property type="molecule type" value="Genomic_DNA"/>
</dbReference>
<keyword evidence="3" id="KW-1185">Reference proteome</keyword>
<evidence type="ECO:0000256" key="1">
    <source>
        <dbReference type="SAM" id="MobiDB-lite"/>
    </source>
</evidence>
<comment type="caution">
    <text evidence="2">The sequence shown here is derived from an EMBL/GenBank/DDBJ whole genome shotgun (WGS) entry which is preliminary data.</text>
</comment>
<accession>A0AAV2HW70</accession>
<feature type="region of interest" description="Disordered" evidence="1">
    <location>
        <begin position="154"/>
        <end position="187"/>
    </location>
</feature>
<feature type="compositionally biased region" description="Polar residues" evidence="1">
    <location>
        <begin position="230"/>
        <end position="257"/>
    </location>
</feature>
<dbReference type="AlphaFoldDB" id="A0AAV2HW70"/>
<feature type="region of interest" description="Disordered" evidence="1">
    <location>
        <begin position="281"/>
        <end position="383"/>
    </location>
</feature>
<name>A0AAV2HW70_LYMST</name>
<feature type="compositionally biased region" description="Low complexity" evidence="1">
    <location>
        <begin position="160"/>
        <end position="173"/>
    </location>
</feature>
<feature type="non-terminal residue" evidence="2">
    <location>
        <position position="1"/>
    </location>
</feature>
<proteinExistence type="predicted"/>
<organism evidence="2 3">
    <name type="scientific">Lymnaea stagnalis</name>
    <name type="common">Great pond snail</name>
    <name type="synonym">Helix stagnalis</name>
    <dbReference type="NCBI Taxonomy" id="6523"/>
    <lineage>
        <taxon>Eukaryota</taxon>
        <taxon>Metazoa</taxon>
        <taxon>Spiralia</taxon>
        <taxon>Lophotrochozoa</taxon>
        <taxon>Mollusca</taxon>
        <taxon>Gastropoda</taxon>
        <taxon>Heterobranchia</taxon>
        <taxon>Euthyneura</taxon>
        <taxon>Panpulmonata</taxon>
        <taxon>Hygrophila</taxon>
        <taxon>Lymnaeoidea</taxon>
        <taxon>Lymnaeidae</taxon>
        <taxon>Lymnaea</taxon>
    </lineage>
</organism>
<sequence>EDYSEESTEETSSASSSWTKTSMASRPPYSKSPEVTPMAPKVPINIPALPMSQTRAAPQIWTTYAPRAVPLKPLPIQVRQTSILQKSYAYLSSIWPTRVGHTEKQPLPKRAPSPRPPQRRYMSYRFMLTRLEEWRRSRGYQHDVRDGVFELKDETSKKLSSSAVTTESTVAPSEMSGRGETTVQTTSYTRGTDVTSGIASSTLAALSTWNTSETMTERPDGNPSGYYMDANSSYQTNRRRSSVGTRPQLDTSETTRETSTLWMVTKDSFSTLRDVSFVTRSETYDTKSSRPSSDRSLTATSNANSCLVDSATDIRSTSRDSSKHYTDESNYQTRSSRHPTHNTPTSATGARGVLSPGRPPRGQPSMHRKKEGHLHEREFNRNA</sequence>
<protein>
    <submittedName>
        <fullName evidence="2">Uncharacterized protein</fullName>
    </submittedName>
</protein>
<feature type="compositionally biased region" description="Basic and acidic residues" evidence="1">
    <location>
        <begin position="316"/>
        <end position="327"/>
    </location>
</feature>
<evidence type="ECO:0000313" key="3">
    <source>
        <dbReference type="Proteomes" id="UP001497497"/>
    </source>
</evidence>
<feature type="compositionally biased region" description="Polar residues" evidence="1">
    <location>
        <begin position="289"/>
        <end position="307"/>
    </location>
</feature>
<dbReference type="Proteomes" id="UP001497497">
    <property type="component" value="Unassembled WGS sequence"/>
</dbReference>
<feature type="compositionally biased region" description="Basic and acidic residues" evidence="1">
    <location>
        <begin position="373"/>
        <end position="383"/>
    </location>
</feature>
<feature type="non-terminal residue" evidence="2">
    <location>
        <position position="383"/>
    </location>
</feature>
<feature type="compositionally biased region" description="Low complexity" evidence="1">
    <location>
        <begin position="10"/>
        <end position="25"/>
    </location>
</feature>
<evidence type="ECO:0000313" key="2">
    <source>
        <dbReference type="EMBL" id="CAL1536348.1"/>
    </source>
</evidence>
<gene>
    <name evidence="2" type="ORF">GSLYS_00010261001</name>
</gene>
<feature type="region of interest" description="Disordered" evidence="1">
    <location>
        <begin position="1"/>
        <end position="43"/>
    </location>
</feature>